<dbReference type="EMBL" id="AQHR01000021">
    <property type="protein sequence ID" value="EON78992.1"/>
    <property type="molecule type" value="Genomic_DNA"/>
</dbReference>
<evidence type="ECO:0000256" key="1">
    <source>
        <dbReference type="SAM" id="Phobius"/>
    </source>
</evidence>
<evidence type="ECO:0000313" key="2">
    <source>
        <dbReference type="EMBL" id="EON78992.1"/>
    </source>
</evidence>
<accession>R7ZY50</accession>
<organism evidence="2 3">
    <name type="scientific">Lunatimonas lonarensis</name>
    <dbReference type="NCBI Taxonomy" id="1232681"/>
    <lineage>
        <taxon>Bacteria</taxon>
        <taxon>Pseudomonadati</taxon>
        <taxon>Bacteroidota</taxon>
        <taxon>Cytophagia</taxon>
        <taxon>Cytophagales</taxon>
        <taxon>Cyclobacteriaceae</taxon>
    </lineage>
</organism>
<dbReference type="RefSeq" id="WP_010852734.1">
    <property type="nucleotide sequence ID" value="NZ_AQHR01000021.1"/>
</dbReference>
<reference evidence="2 3" key="1">
    <citation type="submission" date="2013-02" db="EMBL/GenBank/DDBJ databases">
        <title>A novel strain isolated from Lonar lake, Maharashtra, India.</title>
        <authorList>
            <person name="Singh A."/>
        </authorList>
    </citation>
    <scope>NUCLEOTIDE SEQUENCE [LARGE SCALE GENOMIC DNA]</scope>
    <source>
        <strain evidence="2 3">AK24</strain>
    </source>
</reference>
<comment type="caution">
    <text evidence="2">The sequence shown here is derived from an EMBL/GenBank/DDBJ whole genome shotgun (WGS) entry which is preliminary data.</text>
</comment>
<dbReference type="AlphaFoldDB" id="R7ZY50"/>
<feature type="transmembrane region" description="Helical" evidence="1">
    <location>
        <begin position="45"/>
        <end position="66"/>
    </location>
</feature>
<evidence type="ECO:0000313" key="3">
    <source>
        <dbReference type="Proteomes" id="UP000013909"/>
    </source>
</evidence>
<keyword evidence="1" id="KW-0472">Membrane</keyword>
<keyword evidence="3" id="KW-1185">Reference proteome</keyword>
<keyword evidence="1" id="KW-1133">Transmembrane helix</keyword>
<proteinExistence type="predicted"/>
<dbReference type="STRING" id="1232681.ADIS_0585"/>
<keyword evidence="1" id="KW-0812">Transmembrane</keyword>
<dbReference type="OrthoDB" id="1375121at2"/>
<protein>
    <submittedName>
        <fullName evidence="2">Uncharacterized protein</fullName>
    </submittedName>
</protein>
<dbReference type="Proteomes" id="UP000013909">
    <property type="component" value="Unassembled WGS sequence"/>
</dbReference>
<sequence>MKIFGIILIAIGVIMFVVTGISYTTEETIIDAGPIEVSADKENEVNWPPYAGGVAVLAGLLVVAMARKK</sequence>
<name>R7ZY50_9BACT</name>
<gene>
    <name evidence="2" type="ORF">ADIS_0585</name>
</gene>
<feature type="transmembrane region" description="Helical" evidence="1">
    <location>
        <begin position="7"/>
        <end position="25"/>
    </location>
</feature>